<evidence type="ECO:0000256" key="1">
    <source>
        <dbReference type="ARBA" id="ARBA00001947"/>
    </source>
</evidence>
<comment type="catalytic activity">
    <reaction evidence="22">
        <text>1-(9Z-octadecenoyl)-sn-glycero-3-phosphocholine + H2O = 1-(9Z-octadecenoyl)-sn-glycerol + phosphocholine + H(+)</text>
        <dbReference type="Rhea" id="RHEA:41091"/>
        <dbReference type="ChEBI" id="CHEBI:15377"/>
        <dbReference type="ChEBI" id="CHEBI:15378"/>
        <dbReference type="ChEBI" id="CHEBI:28610"/>
        <dbReference type="ChEBI" id="CHEBI:75757"/>
        <dbReference type="ChEBI" id="CHEBI:295975"/>
    </reaction>
    <physiologicalReaction direction="left-to-right" evidence="22">
        <dbReference type="Rhea" id="RHEA:41092"/>
    </physiologicalReaction>
</comment>
<dbReference type="CDD" id="cd16018">
    <property type="entry name" value="Enpp"/>
    <property type="match status" value="1"/>
</dbReference>
<evidence type="ECO:0000256" key="21">
    <source>
        <dbReference type="ARBA" id="ARBA00047290"/>
    </source>
</evidence>
<dbReference type="PANTHER" id="PTHR10151">
    <property type="entry name" value="ECTONUCLEOTIDE PYROPHOSPHATASE/PHOSPHODIESTERASE"/>
    <property type="match status" value="1"/>
</dbReference>
<evidence type="ECO:0000256" key="4">
    <source>
        <dbReference type="ARBA" id="ARBA00012318"/>
    </source>
</evidence>
<evidence type="ECO:0000256" key="5">
    <source>
        <dbReference type="ARBA" id="ARBA00022475"/>
    </source>
</evidence>
<proteinExistence type="inferred from homology"/>
<dbReference type="GO" id="GO:0005886">
    <property type="term" value="C:plasma membrane"/>
    <property type="evidence" value="ECO:0007669"/>
    <property type="project" value="UniProtKB-SubCell"/>
</dbReference>
<keyword evidence="12" id="KW-0442">Lipid degradation</keyword>
<dbReference type="GO" id="GO:0098552">
    <property type="term" value="C:side of membrane"/>
    <property type="evidence" value="ECO:0007669"/>
    <property type="project" value="UniProtKB-KW"/>
</dbReference>
<evidence type="ECO:0000256" key="27">
    <source>
        <dbReference type="ARBA" id="ARBA00048209"/>
    </source>
</evidence>
<comment type="catalytic activity">
    <reaction evidence="26">
        <text>1-tetradecanoyl-sn-glycero-3-phosphocholine + H2O = 1-tetradecanoyl-sn-glycerol + phosphocholine + H(+)</text>
        <dbReference type="Rhea" id="RHEA:40999"/>
        <dbReference type="ChEBI" id="CHEBI:15377"/>
        <dbReference type="ChEBI" id="CHEBI:15378"/>
        <dbReference type="ChEBI" id="CHEBI:64489"/>
        <dbReference type="ChEBI" id="CHEBI:75536"/>
        <dbReference type="ChEBI" id="CHEBI:295975"/>
    </reaction>
    <physiologicalReaction direction="left-to-right" evidence="26">
        <dbReference type="Rhea" id="RHEA:41000"/>
    </physiologicalReaction>
</comment>
<evidence type="ECO:0000256" key="22">
    <source>
        <dbReference type="ARBA" id="ARBA00047322"/>
    </source>
</evidence>
<evidence type="ECO:0000256" key="15">
    <source>
        <dbReference type="ARBA" id="ARBA00023157"/>
    </source>
</evidence>
<protein>
    <recommendedName>
        <fullName evidence="4">glycerophosphocholine cholinephosphodiesterase</fullName>
        <ecNumber evidence="4">3.1.4.38</ecNumber>
    </recommendedName>
    <alternativeName>
        <fullName evidence="19">Choline-specific glycerophosphodiester phosphodiesterase</fullName>
    </alternativeName>
    <alternativeName>
        <fullName evidence="18">Ectonucleotide pyrophosphatase/phosphodiesterase family member 6</fullName>
    </alternativeName>
</protein>
<evidence type="ECO:0000256" key="2">
    <source>
        <dbReference type="ARBA" id="ARBA00004609"/>
    </source>
</evidence>
<dbReference type="GO" id="GO:0016042">
    <property type="term" value="P:lipid catabolic process"/>
    <property type="evidence" value="ECO:0007669"/>
    <property type="project" value="UniProtKB-KW"/>
</dbReference>
<evidence type="ECO:0000256" key="10">
    <source>
        <dbReference type="ARBA" id="ARBA00022801"/>
    </source>
</evidence>
<evidence type="ECO:0000256" key="13">
    <source>
        <dbReference type="ARBA" id="ARBA00023098"/>
    </source>
</evidence>
<evidence type="ECO:0000256" key="28">
    <source>
        <dbReference type="ARBA" id="ARBA00048234"/>
    </source>
</evidence>
<evidence type="ECO:0000256" key="32">
    <source>
        <dbReference type="SAM" id="SignalP"/>
    </source>
</evidence>
<evidence type="ECO:0000256" key="3">
    <source>
        <dbReference type="ARBA" id="ARBA00010594"/>
    </source>
</evidence>
<evidence type="ECO:0000256" key="17">
    <source>
        <dbReference type="ARBA" id="ARBA00023288"/>
    </source>
</evidence>
<sequence length="455" mass="51897">FRFTHSITDLEHKMAPLMLMLLILLTVQSDNFVWTATLPKTPQKLLVVLLDGFRWDYVSKVNLTNFQSLHALGAHAEYVVNDFPTLSYPNYYTLMTGLHTENHGMTGNFMYDVSRNEYFLIGTNKEQFNSHWWDGGEPLWVTAVGQNKKTYMYFWPGCDVIRQFNPTFCDPYVRVTTLNDLQYALQNATYQLTEGGQADLAIIYHEEPDNVGHTYGPDSDQLVETLQNIDVELGNLLDDMNHIKDKYQINLIVISDHGMTSINSNRVINISQALDGTDLYITIMQNGAIATIYTKDQNATDQVYNLLVNYSPHMKVYKKADIPDRYRYKHGKYVANITCVADLGWFIIQLVFGNFPQKDGRDIMGTHGYDNNEKDMRGIFYAYGPYFKPGAEVTNIWAVDPYNIMCDILHINPAPNNGSRQRLTPLLATSTGHCLTAYNLLIVGTNIVMLTLLIL</sequence>
<comment type="catalytic activity">
    <reaction evidence="25">
        <text>a 1-acyl-sn-glycero-3-phosphocholine + H2O = a 1-acyl-sn-glycerol + phosphocholine + H(+)</text>
        <dbReference type="Rhea" id="RHEA:44720"/>
        <dbReference type="ChEBI" id="CHEBI:15377"/>
        <dbReference type="ChEBI" id="CHEBI:15378"/>
        <dbReference type="ChEBI" id="CHEBI:58168"/>
        <dbReference type="ChEBI" id="CHEBI:64683"/>
        <dbReference type="ChEBI" id="CHEBI:295975"/>
    </reaction>
    <physiologicalReaction direction="left-to-right" evidence="25">
        <dbReference type="Rhea" id="RHEA:44721"/>
    </physiologicalReaction>
</comment>
<evidence type="ECO:0000256" key="7">
    <source>
        <dbReference type="ARBA" id="ARBA00022622"/>
    </source>
</evidence>
<comment type="catalytic activity">
    <reaction evidence="31">
        <text>1-(5Z,8Z,11Z,14Z-eicosatetraenoyl)-sn-glycero-3-phosphocholine + H2O = 1-(5Z,8Z,11Z,14Z-eicosatetraenoyl)-sn-glycerol + phosphocholine + H(+)</text>
        <dbReference type="Rhea" id="RHEA:41003"/>
        <dbReference type="ChEBI" id="CHEBI:15377"/>
        <dbReference type="ChEBI" id="CHEBI:15378"/>
        <dbReference type="ChEBI" id="CHEBI:34071"/>
        <dbReference type="ChEBI" id="CHEBI:74344"/>
        <dbReference type="ChEBI" id="CHEBI:295975"/>
    </reaction>
    <physiologicalReaction direction="left-to-right" evidence="31">
        <dbReference type="Rhea" id="RHEA:41004"/>
    </physiologicalReaction>
</comment>
<evidence type="ECO:0000256" key="20">
    <source>
        <dbReference type="ARBA" id="ARBA00046203"/>
    </source>
</evidence>
<keyword evidence="13" id="KW-0443">Lipid metabolism</keyword>
<comment type="cofactor">
    <cofactor evidence="1">
        <name>Zn(2+)</name>
        <dbReference type="ChEBI" id="CHEBI:29105"/>
    </cofactor>
</comment>
<dbReference type="SUPFAM" id="SSF53649">
    <property type="entry name" value="Alkaline phosphatase-like"/>
    <property type="match status" value="1"/>
</dbReference>
<evidence type="ECO:0000256" key="19">
    <source>
        <dbReference type="ARBA" id="ARBA00032556"/>
    </source>
</evidence>
<dbReference type="GO" id="GO:0046872">
    <property type="term" value="F:metal ion binding"/>
    <property type="evidence" value="ECO:0007669"/>
    <property type="project" value="UniProtKB-KW"/>
</dbReference>
<comment type="function">
    <text evidence="20">Choline-specific glycerophosphodiesterase that hydrolyzes glycerophosphocholine (GPC) and lysophosphatidylcholine (LPC) and contributes to supplying choline to the cells. Has a preference for LPC with short (12:0 and 14:0) or polyunsaturated (18:2 and 20:4) fatty acids. In vitro, hydrolyzes only choline-containing lysophospholipids, such as sphingosylphosphorylcholine (SPC), platelet-activating factor (PAF) and lysoPAF, but not other lysophospholipids.</text>
</comment>
<keyword evidence="14" id="KW-0472">Membrane</keyword>
<dbReference type="EC" id="3.1.4.38" evidence="4"/>
<evidence type="ECO:0000256" key="6">
    <source>
        <dbReference type="ARBA" id="ARBA00022553"/>
    </source>
</evidence>
<dbReference type="AlphaFoldDB" id="A0A0B6YQ71"/>
<evidence type="ECO:0000256" key="12">
    <source>
        <dbReference type="ARBA" id="ARBA00022963"/>
    </source>
</evidence>
<evidence type="ECO:0000256" key="8">
    <source>
        <dbReference type="ARBA" id="ARBA00022723"/>
    </source>
</evidence>
<accession>A0A0B6YQ71</accession>
<evidence type="ECO:0000256" key="24">
    <source>
        <dbReference type="ARBA" id="ARBA00047494"/>
    </source>
</evidence>
<keyword evidence="5" id="KW-1003">Cell membrane</keyword>
<organism evidence="33">
    <name type="scientific">Arion vulgaris</name>
    <dbReference type="NCBI Taxonomy" id="1028688"/>
    <lineage>
        <taxon>Eukaryota</taxon>
        <taxon>Metazoa</taxon>
        <taxon>Spiralia</taxon>
        <taxon>Lophotrochozoa</taxon>
        <taxon>Mollusca</taxon>
        <taxon>Gastropoda</taxon>
        <taxon>Heterobranchia</taxon>
        <taxon>Euthyneura</taxon>
        <taxon>Panpulmonata</taxon>
        <taxon>Eupulmonata</taxon>
        <taxon>Stylommatophora</taxon>
        <taxon>Helicina</taxon>
        <taxon>Arionoidea</taxon>
        <taxon>Arionidae</taxon>
        <taxon>Arion</taxon>
    </lineage>
</organism>
<evidence type="ECO:0000256" key="30">
    <source>
        <dbReference type="ARBA" id="ARBA00049092"/>
    </source>
</evidence>
<keyword evidence="10" id="KW-0378">Hydrolase</keyword>
<comment type="catalytic activity">
    <reaction evidence="21">
        <text>1-dodecanoyl-sn-glycero-3-phosphocholine + H2O = 1-dodecanoyl-sn-glycerol + phosphocholine + H(+)</text>
        <dbReference type="Rhea" id="RHEA:41127"/>
        <dbReference type="ChEBI" id="CHEBI:15377"/>
        <dbReference type="ChEBI" id="CHEBI:15378"/>
        <dbReference type="ChEBI" id="CHEBI:74966"/>
        <dbReference type="ChEBI" id="CHEBI:75529"/>
        <dbReference type="ChEBI" id="CHEBI:295975"/>
    </reaction>
    <physiologicalReaction direction="left-to-right" evidence="21">
        <dbReference type="Rhea" id="RHEA:41128"/>
    </physiologicalReaction>
</comment>
<keyword evidence="8" id="KW-0479">Metal-binding</keyword>
<comment type="catalytic activity">
    <reaction evidence="27">
        <text>1-hexadecanoyl-sn-glycero-3-phosphocholine + H2O = 1-hexadecanoyl-sn-glycerol + phosphocholine + H(+)</text>
        <dbReference type="Rhea" id="RHEA:41119"/>
        <dbReference type="ChEBI" id="CHEBI:15377"/>
        <dbReference type="ChEBI" id="CHEBI:15378"/>
        <dbReference type="ChEBI" id="CHEBI:72998"/>
        <dbReference type="ChEBI" id="CHEBI:75542"/>
        <dbReference type="ChEBI" id="CHEBI:295975"/>
    </reaction>
    <physiologicalReaction direction="left-to-right" evidence="27">
        <dbReference type="Rhea" id="RHEA:41120"/>
    </physiologicalReaction>
</comment>
<keyword evidence="7" id="KW-0336">GPI-anchor</keyword>
<keyword evidence="9 32" id="KW-0732">Signal</keyword>
<dbReference type="InterPro" id="IPR017850">
    <property type="entry name" value="Alkaline_phosphatase_core_sf"/>
</dbReference>
<keyword evidence="17" id="KW-0449">Lipoprotein</keyword>
<evidence type="ECO:0000256" key="14">
    <source>
        <dbReference type="ARBA" id="ARBA00023136"/>
    </source>
</evidence>
<comment type="catalytic activity">
    <reaction evidence="29">
        <text>sn-glycerol 3-phosphocholine + H2O = phosphocholine + glycerol + H(+)</text>
        <dbReference type="Rhea" id="RHEA:19545"/>
        <dbReference type="ChEBI" id="CHEBI:15377"/>
        <dbReference type="ChEBI" id="CHEBI:15378"/>
        <dbReference type="ChEBI" id="CHEBI:16870"/>
        <dbReference type="ChEBI" id="CHEBI:17754"/>
        <dbReference type="ChEBI" id="CHEBI:295975"/>
        <dbReference type="EC" id="3.1.4.38"/>
    </reaction>
    <physiologicalReaction direction="left-to-right" evidence="29">
        <dbReference type="Rhea" id="RHEA:19546"/>
    </physiologicalReaction>
</comment>
<comment type="catalytic activity">
    <reaction evidence="24">
        <text>a 1-O-alkyl-sn-glycero-3-phosphocholine + H2O = a 1-O-alkyl-sn-glycerol + phosphocholine + H(+)</text>
        <dbReference type="Rhea" id="RHEA:36083"/>
        <dbReference type="ChEBI" id="CHEBI:15377"/>
        <dbReference type="ChEBI" id="CHEBI:15378"/>
        <dbReference type="ChEBI" id="CHEBI:15850"/>
        <dbReference type="ChEBI" id="CHEBI:30909"/>
        <dbReference type="ChEBI" id="CHEBI:295975"/>
    </reaction>
    <physiologicalReaction direction="left-to-right" evidence="24">
        <dbReference type="Rhea" id="RHEA:36084"/>
    </physiologicalReaction>
</comment>
<comment type="catalytic activity">
    <reaction evidence="28">
        <text>sphing-4-enine-phosphocholine + H2O = sphing-4-enine + phosphocholine + H(+)</text>
        <dbReference type="Rhea" id="RHEA:41095"/>
        <dbReference type="ChEBI" id="CHEBI:15377"/>
        <dbReference type="ChEBI" id="CHEBI:15378"/>
        <dbReference type="ChEBI" id="CHEBI:57756"/>
        <dbReference type="ChEBI" id="CHEBI:58906"/>
        <dbReference type="ChEBI" id="CHEBI:295975"/>
    </reaction>
    <physiologicalReaction direction="left-to-right" evidence="28">
        <dbReference type="Rhea" id="RHEA:41096"/>
    </physiologicalReaction>
</comment>
<reference evidence="33" key="1">
    <citation type="submission" date="2014-12" db="EMBL/GenBank/DDBJ databases">
        <title>Insight into the proteome of Arion vulgaris.</title>
        <authorList>
            <person name="Aradska J."/>
            <person name="Bulat T."/>
            <person name="Smidak R."/>
            <person name="Sarate P."/>
            <person name="Gangsoo J."/>
            <person name="Sialana F."/>
            <person name="Bilban M."/>
            <person name="Lubec G."/>
        </authorList>
    </citation>
    <scope>NUCLEOTIDE SEQUENCE</scope>
    <source>
        <tissue evidence="33">Skin</tissue>
    </source>
</reference>
<evidence type="ECO:0000256" key="31">
    <source>
        <dbReference type="ARBA" id="ARBA00049320"/>
    </source>
</evidence>
<evidence type="ECO:0000256" key="11">
    <source>
        <dbReference type="ARBA" id="ARBA00022833"/>
    </source>
</evidence>
<comment type="catalytic activity">
    <reaction evidence="30">
        <text>1-(9Z,12Z)-octadecadienoyl-sn-glycero-3-phosphocholine + H2O = 1-(9Z,12Z-octadecadienoyl)-sn-glycerol + phosphocholine + H(+)</text>
        <dbReference type="Rhea" id="RHEA:41115"/>
        <dbReference type="ChEBI" id="CHEBI:15377"/>
        <dbReference type="ChEBI" id="CHEBI:15378"/>
        <dbReference type="ChEBI" id="CHEBI:28733"/>
        <dbReference type="ChEBI" id="CHEBI:75561"/>
        <dbReference type="ChEBI" id="CHEBI:295975"/>
    </reaction>
    <physiologicalReaction direction="left-to-right" evidence="30">
        <dbReference type="Rhea" id="RHEA:41116"/>
    </physiologicalReaction>
</comment>
<keyword evidence="11" id="KW-0862">Zinc</keyword>
<dbReference type="InterPro" id="IPR002591">
    <property type="entry name" value="Phosphodiest/P_Trfase"/>
</dbReference>
<evidence type="ECO:0000256" key="25">
    <source>
        <dbReference type="ARBA" id="ARBA00047600"/>
    </source>
</evidence>
<evidence type="ECO:0000256" key="9">
    <source>
        <dbReference type="ARBA" id="ARBA00022729"/>
    </source>
</evidence>
<evidence type="ECO:0000313" key="33">
    <source>
        <dbReference type="EMBL" id="CEK57906.1"/>
    </source>
</evidence>
<feature type="non-terminal residue" evidence="33">
    <location>
        <position position="1"/>
    </location>
</feature>
<keyword evidence="15" id="KW-1015">Disulfide bond</keyword>
<evidence type="ECO:0000256" key="18">
    <source>
        <dbReference type="ARBA" id="ARBA00031167"/>
    </source>
</evidence>
<keyword evidence="16" id="KW-0325">Glycoprotein</keyword>
<dbReference type="PANTHER" id="PTHR10151:SF66">
    <property type="entry name" value="GLYCEROPHOSPHOCHOLINE CHOLINEPHOSPHODIESTERASE ENPP6"/>
    <property type="match status" value="1"/>
</dbReference>
<dbReference type="Gene3D" id="3.40.720.10">
    <property type="entry name" value="Alkaline Phosphatase, subunit A"/>
    <property type="match status" value="1"/>
</dbReference>
<dbReference type="EMBL" id="HACG01011041">
    <property type="protein sequence ID" value="CEK57906.1"/>
    <property type="molecule type" value="Transcribed_RNA"/>
</dbReference>
<comment type="subcellular location">
    <subcellularLocation>
        <location evidence="2">Cell membrane</location>
        <topology evidence="2">Lipid-anchor</topology>
        <topology evidence="2">GPI-anchor</topology>
    </subcellularLocation>
</comment>
<evidence type="ECO:0000256" key="16">
    <source>
        <dbReference type="ARBA" id="ARBA00023180"/>
    </source>
</evidence>
<comment type="similarity">
    <text evidence="3">Belongs to the nucleotide pyrophosphatase/phosphodiesterase family.</text>
</comment>
<dbReference type="Gene3D" id="3.30.1360.180">
    <property type="match status" value="1"/>
</dbReference>
<name>A0A0B6YQ71_9EUPU</name>
<feature type="chain" id="PRO_5002123555" description="glycerophosphocholine cholinephosphodiesterase" evidence="32">
    <location>
        <begin position="30"/>
        <end position="455"/>
    </location>
</feature>
<dbReference type="GO" id="GO:0047390">
    <property type="term" value="F:glycerophosphocholine cholinephosphodiesterase activity"/>
    <property type="evidence" value="ECO:0007669"/>
    <property type="project" value="UniProtKB-EC"/>
</dbReference>
<keyword evidence="6" id="KW-0597">Phosphoprotein</keyword>
<feature type="signal peptide" evidence="32">
    <location>
        <begin position="1"/>
        <end position="29"/>
    </location>
</feature>
<gene>
    <name evidence="33" type="primary">ORF31416</name>
</gene>
<comment type="catalytic activity">
    <reaction evidence="23">
        <text>glycero-2-phosphocholine + H2O = phosphocholine + glycerol + H(+)</text>
        <dbReference type="Rhea" id="RHEA:61684"/>
        <dbReference type="ChEBI" id="CHEBI:15377"/>
        <dbReference type="ChEBI" id="CHEBI:15378"/>
        <dbReference type="ChEBI" id="CHEBI:17754"/>
        <dbReference type="ChEBI" id="CHEBI:144950"/>
        <dbReference type="ChEBI" id="CHEBI:295975"/>
    </reaction>
    <physiologicalReaction direction="left-to-right" evidence="23">
        <dbReference type="Rhea" id="RHEA:61685"/>
    </physiologicalReaction>
</comment>
<evidence type="ECO:0000256" key="23">
    <source>
        <dbReference type="ARBA" id="ARBA00047482"/>
    </source>
</evidence>
<dbReference type="Pfam" id="PF01663">
    <property type="entry name" value="Phosphodiest"/>
    <property type="match status" value="1"/>
</dbReference>
<evidence type="ECO:0000256" key="26">
    <source>
        <dbReference type="ARBA" id="ARBA00047779"/>
    </source>
</evidence>
<evidence type="ECO:0000256" key="29">
    <source>
        <dbReference type="ARBA" id="ARBA00048703"/>
    </source>
</evidence>